<proteinExistence type="inferred from homology"/>
<gene>
    <name evidence="5" type="ORF">G443_000995</name>
</gene>
<comment type="similarity">
    <text evidence="1 2">Belongs to the pirin family.</text>
</comment>
<reference evidence="5 6" key="1">
    <citation type="submission" date="2013-07" db="EMBL/GenBank/DDBJ databases">
        <authorList>
            <consortium name="DOE Joint Genome Institute"/>
            <person name="Reeve W."/>
            <person name="Huntemann M."/>
            <person name="Han J."/>
            <person name="Chen A."/>
            <person name="Kyrpides N."/>
            <person name="Mavromatis K."/>
            <person name="Markowitz V."/>
            <person name="Palaniappan K."/>
            <person name="Ivanova N."/>
            <person name="Schaumberg A."/>
            <person name="Pati A."/>
            <person name="Liolios K."/>
            <person name="Nordberg H.P."/>
            <person name="Cantor M.N."/>
            <person name="Hua S.X."/>
            <person name="Woyke T."/>
        </authorList>
    </citation>
    <scope>NUCLEOTIDE SEQUENCE [LARGE SCALE GENOMIC DNA]</scope>
    <source>
        <strain evidence="5 6">DSM 43889</strain>
    </source>
</reference>
<dbReference type="PIRSF" id="PIRSF006232">
    <property type="entry name" value="Pirin"/>
    <property type="match status" value="1"/>
</dbReference>
<dbReference type="EMBL" id="AUBJ02000001">
    <property type="protein sequence ID" value="MCP2330725.1"/>
    <property type="molecule type" value="Genomic_DNA"/>
</dbReference>
<dbReference type="Pfam" id="PF05726">
    <property type="entry name" value="Pirin_C"/>
    <property type="match status" value="1"/>
</dbReference>
<organism evidence="5 6">
    <name type="scientific">Actinoalloteichus caeruleus DSM 43889</name>
    <dbReference type="NCBI Taxonomy" id="1120930"/>
    <lineage>
        <taxon>Bacteria</taxon>
        <taxon>Bacillati</taxon>
        <taxon>Actinomycetota</taxon>
        <taxon>Actinomycetes</taxon>
        <taxon>Pseudonocardiales</taxon>
        <taxon>Pseudonocardiaceae</taxon>
        <taxon>Actinoalloteichus</taxon>
        <taxon>Actinoalloteichus cyanogriseus</taxon>
    </lineage>
</organism>
<dbReference type="PANTHER" id="PTHR13903:SF8">
    <property type="entry name" value="PIRIN"/>
    <property type="match status" value="1"/>
</dbReference>
<dbReference type="Gene3D" id="2.60.120.10">
    <property type="entry name" value="Jelly Rolls"/>
    <property type="match status" value="2"/>
</dbReference>
<evidence type="ECO:0000256" key="1">
    <source>
        <dbReference type="ARBA" id="ARBA00008416"/>
    </source>
</evidence>
<dbReference type="CDD" id="cd02909">
    <property type="entry name" value="cupin_pirin_N"/>
    <property type="match status" value="1"/>
</dbReference>
<keyword evidence="6" id="KW-1185">Reference proteome</keyword>
<dbReference type="InterPro" id="IPR003829">
    <property type="entry name" value="Pirin_N_dom"/>
</dbReference>
<accession>A0ABT1JDZ7</accession>
<dbReference type="InterPro" id="IPR014710">
    <property type="entry name" value="RmlC-like_jellyroll"/>
</dbReference>
<evidence type="ECO:0000256" key="2">
    <source>
        <dbReference type="RuleBase" id="RU003457"/>
    </source>
</evidence>
<dbReference type="InterPro" id="IPR012093">
    <property type="entry name" value="Pirin"/>
</dbReference>
<evidence type="ECO:0000313" key="5">
    <source>
        <dbReference type="EMBL" id="MCP2330725.1"/>
    </source>
</evidence>
<reference evidence="5 6" key="2">
    <citation type="submission" date="2022-06" db="EMBL/GenBank/DDBJ databases">
        <title>Genomic Encyclopedia of Type Strains, Phase I: the one thousand microbial genomes (KMG-I) project.</title>
        <authorList>
            <person name="Kyrpides N."/>
        </authorList>
    </citation>
    <scope>NUCLEOTIDE SEQUENCE [LARGE SCALE GENOMIC DNA]</scope>
    <source>
        <strain evidence="5 6">DSM 43889</strain>
    </source>
</reference>
<protein>
    <recommendedName>
        <fullName evidence="7">Pirin family protein</fullName>
    </recommendedName>
</protein>
<dbReference type="PANTHER" id="PTHR13903">
    <property type="entry name" value="PIRIN-RELATED"/>
    <property type="match status" value="1"/>
</dbReference>
<dbReference type="SUPFAM" id="SSF51182">
    <property type="entry name" value="RmlC-like cupins"/>
    <property type="match status" value="1"/>
</dbReference>
<feature type="domain" description="Pirin N-terminal" evidence="3">
    <location>
        <begin position="45"/>
        <end position="147"/>
    </location>
</feature>
<dbReference type="Pfam" id="PF02678">
    <property type="entry name" value="Pirin"/>
    <property type="match status" value="1"/>
</dbReference>
<evidence type="ECO:0008006" key="7">
    <source>
        <dbReference type="Google" id="ProtNLM"/>
    </source>
</evidence>
<name>A0ABT1JDZ7_ACTCY</name>
<evidence type="ECO:0000259" key="3">
    <source>
        <dbReference type="Pfam" id="PF02678"/>
    </source>
</evidence>
<dbReference type="RefSeq" id="WP_035292903.1">
    <property type="nucleotide sequence ID" value="NZ_AUBJ02000001.1"/>
</dbReference>
<evidence type="ECO:0000259" key="4">
    <source>
        <dbReference type="Pfam" id="PF05726"/>
    </source>
</evidence>
<dbReference type="InterPro" id="IPR011051">
    <property type="entry name" value="RmlC_Cupin_sf"/>
</dbReference>
<feature type="domain" description="Pirin C-terminal" evidence="4">
    <location>
        <begin position="203"/>
        <end position="311"/>
    </location>
</feature>
<evidence type="ECO:0000313" key="6">
    <source>
        <dbReference type="Proteomes" id="UP000791080"/>
    </source>
</evidence>
<dbReference type="Proteomes" id="UP000791080">
    <property type="component" value="Unassembled WGS sequence"/>
</dbReference>
<dbReference type="InterPro" id="IPR008778">
    <property type="entry name" value="Pirin_C_dom"/>
</dbReference>
<comment type="caution">
    <text evidence="5">The sequence shown here is derived from an EMBL/GenBank/DDBJ whole genome shotgun (WGS) entry which is preliminary data.</text>
</comment>
<sequence>MPAVTVENTLELPRLAEAAPEGRQRPVRSVTTAPSGHEGEGFPVYRAFAGVSAGLLDPFIHLDQMGEVEYAPGEPKGTPWHPHRGFETVTYMIDGQMEHSDSHGGGGVIADGATQWMTAGSGILHIEKPPEHLVMSGGLFHGIQLWVNLPRANKWNPPQYQSIEGGETTLLSSPDGGALVRVIAGEVDGHHGPGNTFTPITLLHATLSPGARLVLPWRTDFNALVYALSGRGGVGEERRPLRAAQLAVFGAGDLLTIEATDHPDARTPDLDVLVLGGQPIREPVVQYGPFVMNSKAEVIQAFEDFQAGRMGVIPTERVPHAGHDQAPPAREN</sequence>
<dbReference type="CDD" id="cd02247">
    <property type="entry name" value="cupin_pirin_C"/>
    <property type="match status" value="1"/>
</dbReference>